<proteinExistence type="predicted"/>
<dbReference type="PANTHER" id="PTHR42908">
    <property type="entry name" value="TRANSLATION ELONGATION FACTOR-RELATED"/>
    <property type="match status" value="1"/>
</dbReference>
<dbReference type="GO" id="GO:0042256">
    <property type="term" value="P:cytosolic ribosome assembly"/>
    <property type="evidence" value="ECO:0007669"/>
    <property type="project" value="TreeGrafter"/>
</dbReference>
<dbReference type="AlphaFoldDB" id="A0A8R1IHN4"/>
<organism evidence="1 2">
    <name type="scientific">Caenorhabditis japonica</name>
    <dbReference type="NCBI Taxonomy" id="281687"/>
    <lineage>
        <taxon>Eukaryota</taxon>
        <taxon>Metazoa</taxon>
        <taxon>Ecdysozoa</taxon>
        <taxon>Nematoda</taxon>
        <taxon>Chromadorea</taxon>
        <taxon>Rhabditida</taxon>
        <taxon>Rhabditina</taxon>
        <taxon>Rhabditomorpha</taxon>
        <taxon>Rhabditoidea</taxon>
        <taxon>Rhabditidae</taxon>
        <taxon>Peloderinae</taxon>
        <taxon>Caenorhabditis</taxon>
    </lineage>
</organism>
<dbReference type="Proteomes" id="UP000005237">
    <property type="component" value="Unassembled WGS sequence"/>
</dbReference>
<protein>
    <submittedName>
        <fullName evidence="1">Uncharacterized protein</fullName>
    </submittedName>
</protein>
<dbReference type="InterPro" id="IPR009000">
    <property type="entry name" value="Transl_B-barrel_sf"/>
</dbReference>
<dbReference type="GO" id="GO:0043022">
    <property type="term" value="F:ribosome binding"/>
    <property type="evidence" value="ECO:0007669"/>
    <property type="project" value="TreeGrafter"/>
</dbReference>
<dbReference type="EnsemblMetazoa" id="CJA35054.1">
    <property type="protein sequence ID" value="CJA35054.1"/>
    <property type="gene ID" value="WBGene00210901"/>
</dbReference>
<dbReference type="GO" id="GO:1990904">
    <property type="term" value="C:ribonucleoprotein complex"/>
    <property type="evidence" value="ECO:0007669"/>
    <property type="project" value="TreeGrafter"/>
</dbReference>
<sequence>RIVLEPLWKLHDLGLVENDVTKLAEAATKLGFVLKSRRANEAFDELMRSWLPLPKASFRAVARAPNVRSTFETRHRLDHLTGHRLDHPLRSFVLACNPSAITIIFVVKLLPTENRNSNLTSRRAICRVLSGTLKKGDTLYVLQQH</sequence>
<evidence type="ECO:0000313" key="2">
    <source>
        <dbReference type="Proteomes" id="UP000005237"/>
    </source>
</evidence>
<reference evidence="1" key="2">
    <citation type="submission" date="2022-06" db="UniProtKB">
        <authorList>
            <consortium name="EnsemblMetazoa"/>
        </authorList>
    </citation>
    <scope>IDENTIFICATION</scope>
    <source>
        <strain evidence="1">DF5081</strain>
    </source>
</reference>
<evidence type="ECO:0000313" key="1">
    <source>
        <dbReference type="EnsemblMetazoa" id="CJA35054.1"/>
    </source>
</evidence>
<dbReference type="PANTHER" id="PTHR42908:SF3">
    <property type="entry name" value="ELONGATION FACTOR-LIKE GTPASE 1"/>
    <property type="match status" value="1"/>
</dbReference>
<name>A0A8R1IHN4_CAEJA</name>
<dbReference type="GO" id="GO:0005829">
    <property type="term" value="C:cytosol"/>
    <property type="evidence" value="ECO:0007669"/>
    <property type="project" value="TreeGrafter"/>
</dbReference>
<keyword evidence="2" id="KW-1185">Reference proteome</keyword>
<reference evidence="2" key="1">
    <citation type="submission" date="2010-08" db="EMBL/GenBank/DDBJ databases">
        <authorList>
            <consortium name="Caenorhabditis japonica Sequencing Consortium"/>
            <person name="Wilson R.K."/>
        </authorList>
    </citation>
    <scope>NUCLEOTIDE SEQUENCE [LARGE SCALE GENOMIC DNA]</scope>
    <source>
        <strain evidence="2">DF5081</strain>
    </source>
</reference>
<dbReference type="Gene3D" id="2.40.30.10">
    <property type="entry name" value="Translation factors"/>
    <property type="match status" value="1"/>
</dbReference>
<dbReference type="SUPFAM" id="SSF50447">
    <property type="entry name" value="Translation proteins"/>
    <property type="match status" value="1"/>
</dbReference>
<dbReference type="GO" id="GO:0003924">
    <property type="term" value="F:GTPase activity"/>
    <property type="evidence" value="ECO:0007669"/>
    <property type="project" value="TreeGrafter"/>
</dbReference>
<accession>A0A8R1IHN4</accession>